<dbReference type="InterPro" id="IPR042185">
    <property type="entry name" value="Serpin_sf_2"/>
</dbReference>
<dbReference type="Gene3D" id="3.30.497.10">
    <property type="entry name" value="Antithrombin, subunit I, domain 2"/>
    <property type="match status" value="1"/>
</dbReference>
<dbReference type="AlphaFoldDB" id="A0A853BWL6"/>
<dbReference type="CDD" id="cd19590">
    <property type="entry name" value="serpin_thermopin-like"/>
    <property type="match status" value="1"/>
</dbReference>
<dbReference type="SUPFAM" id="SSF56574">
    <property type="entry name" value="Serpins"/>
    <property type="match status" value="1"/>
</dbReference>
<gene>
    <name evidence="3" type="ORF">HNR19_001008</name>
</gene>
<comment type="similarity">
    <text evidence="1">Belongs to the serpin family.</text>
</comment>
<dbReference type="InterPro" id="IPR036186">
    <property type="entry name" value="Serpin_sf"/>
</dbReference>
<dbReference type="InterPro" id="IPR042178">
    <property type="entry name" value="Serpin_sf_1"/>
</dbReference>
<sequence>MAQGEVDLAGSDTARSEGDRAAIPGVVAAMHGFAGDLYGELPADGNLVVSPYSVVAALGMTLTGAGGHTAREMRDVLGADDRFHGGLNALTTYVEGLAGPVPHRDGKEIALDTANQLFGQRGVGWEKAFLDTLAREYGAAVRTVDFEGAAEDARVLINDWVAGRTHDRIRDLIARGVLDAATRLVLVNAIYLKAPWEKPFEPSSTRDGTFHLTDGGTTRVPMMSGSPYGALTRGDGWQAARIPYAGGTLAMTVVLPDEGRLADVEQEVVRGGLPQMLAGGRGTTLDLRLPRWTFRSNAQLAGILGSLGMPSAFGSDADFRPMTDEDLDLRIGEVVHQGFVAVDEHGTEAAAATAVVMETTAMPVTVPFHVDRPFLFVIHDVEHGTPLFLGRVTDPGVGAVG</sequence>
<dbReference type="Gene3D" id="2.30.39.10">
    <property type="entry name" value="Alpha-1-antitrypsin, domain 1"/>
    <property type="match status" value="1"/>
</dbReference>
<evidence type="ECO:0000313" key="4">
    <source>
        <dbReference type="Proteomes" id="UP000530424"/>
    </source>
</evidence>
<proteinExistence type="inferred from homology"/>
<dbReference type="RefSeq" id="WP_179666921.1">
    <property type="nucleotide sequence ID" value="NZ_JACCFP010000001.1"/>
</dbReference>
<dbReference type="GO" id="GO:0004867">
    <property type="term" value="F:serine-type endopeptidase inhibitor activity"/>
    <property type="evidence" value="ECO:0007669"/>
    <property type="project" value="InterPro"/>
</dbReference>
<protein>
    <submittedName>
        <fullName evidence="3">Serpin B</fullName>
    </submittedName>
</protein>
<dbReference type="Proteomes" id="UP000530424">
    <property type="component" value="Unassembled WGS sequence"/>
</dbReference>
<dbReference type="InterPro" id="IPR023796">
    <property type="entry name" value="Serpin_dom"/>
</dbReference>
<keyword evidence="4" id="KW-1185">Reference proteome</keyword>
<accession>A0A853BWL6</accession>
<dbReference type="Pfam" id="PF00079">
    <property type="entry name" value="Serpin"/>
    <property type="match status" value="1"/>
</dbReference>
<dbReference type="PROSITE" id="PS00284">
    <property type="entry name" value="SERPIN"/>
    <property type="match status" value="1"/>
</dbReference>
<dbReference type="PANTHER" id="PTHR11461:SF211">
    <property type="entry name" value="GH10112P-RELATED"/>
    <property type="match status" value="1"/>
</dbReference>
<reference evidence="3 4" key="1">
    <citation type="submission" date="2020-07" db="EMBL/GenBank/DDBJ databases">
        <title>Sequencing the genomes of 1000 actinobacteria strains.</title>
        <authorList>
            <person name="Klenk H.-P."/>
        </authorList>
    </citation>
    <scope>NUCLEOTIDE SEQUENCE [LARGE SCALE GENOMIC DNA]</scope>
    <source>
        <strain evidence="3 4">DSM 103833</strain>
    </source>
</reference>
<dbReference type="EMBL" id="JACCFP010000001">
    <property type="protein sequence ID" value="NYJ00310.1"/>
    <property type="molecule type" value="Genomic_DNA"/>
</dbReference>
<dbReference type="InterPro" id="IPR023795">
    <property type="entry name" value="Serpin_CS"/>
</dbReference>
<evidence type="ECO:0000259" key="2">
    <source>
        <dbReference type="SMART" id="SM00093"/>
    </source>
</evidence>
<organism evidence="3 4">
    <name type="scientific">Nocardioides thalensis</name>
    <dbReference type="NCBI Taxonomy" id="1914755"/>
    <lineage>
        <taxon>Bacteria</taxon>
        <taxon>Bacillati</taxon>
        <taxon>Actinomycetota</taxon>
        <taxon>Actinomycetes</taxon>
        <taxon>Propionibacteriales</taxon>
        <taxon>Nocardioidaceae</taxon>
        <taxon>Nocardioides</taxon>
    </lineage>
</organism>
<dbReference type="InterPro" id="IPR000215">
    <property type="entry name" value="Serpin_fam"/>
</dbReference>
<dbReference type="GO" id="GO:0005615">
    <property type="term" value="C:extracellular space"/>
    <property type="evidence" value="ECO:0007669"/>
    <property type="project" value="InterPro"/>
</dbReference>
<feature type="domain" description="Serpin" evidence="2">
    <location>
        <begin position="35"/>
        <end position="395"/>
    </location>
</feature>
<evidence type="ECO:0000256" key="1">
    <source>
        <dbReference type="RuleBase" id="RU000411"/>
    </source>
</evidence>
<dbReference type="PANTHER" id="PTHR11461">
    <property type="entry name" value="SERINE PROTEASE INHIBITOR, SERPIN"/>
    <property type="match status" value="1"/>
</dbReference>
<name>A0A853BWL6_9ACTN</name>
<comment type="caution">
    <text evidence="3">The sequence shown here is derived from an EMBL/GenBank/DDBJ whole genome shotgun (WGS) entry which is preliminary data.</text>
</comment>
<dbReference type="SMART" id="SM00093">
    <property type="entry name" value="SERPIN"/>
    <property type="match status" value="1"/>
</dbReference>
<evidence type="ECO:0000313" key="3">
    <source>
        <dbReference type="EMBL" id="NYJ00310.1"/>
    </source>
</evidence>